<dbReference type="Proteomes" id="UP000234323">
    <property type="component" value="Unassembled WGS sequence"/>
</dbReference>
<dbReference type="InterPro" id="IPR011010">
    <property type="entry name" value="DNA_brk_join_enz"/>
</dbReference>
<name>A0A2I1HJV2_9GLOM</name>
<dbReference type="InterPro" id="IPR013762">
    <property type="entry name" value="Integrase-like_cat_sf"/>
</dbReference>
<dbReference type="PANTHER" id="PTHR21446:SF12">
    <property type="entry name" value="POTASSIUM CHANNEL TETRAMERIZATION DOMAIN CONTAINING 1"/>
    <property type="match status" value="1"/>
</dbReference>
<sequence>MPRENNRIYEKTLASSDNLEKNVNFFCEIGKVKNTEYSTNNWIRAVELFRAKNNYEKKLEEISETKVLESQLAQYLAAMKQQNGNEYSISSIKAAVSAIYRYLNQNSVISNCNLYDNKIYKQFWQVYSGKIKYLTDLGYGEKNGSNGLSNEEVQNILNHSLMDGSTPQSLLKKVFFYNAILLGLRGGEHFYLMAEDFKKREDGGFDILIYRSKTNQRVEIGNRGKADKLILPNNPDIIGKYDEPDALYTGCWYKRIHVGQNRLKSFMNEICKMCGIDCTNRKITNHTGRKTLVQGLQKLGFSRDSMKLATRHKNVESLDSYELPREQEQIGMINNLVDNIQCTKRKQEEFDASTFDINNNYKMKKNKGFVTAKETFTSNCEISNTNNLKDLYKPLQEINPNNTNLEITMNTNNLVNLINSEVLQQVNLKINIADT</sequence>
<dbReference type="VEuPathDB" id="FungiDB:RhiirFUN_004050"/>
<dbReference type="GO" id="GO:0015074">
    <property type="term" value="P:DNA integration"/>
    <property type="evidence" value="ECO:0007669"/>
    <property type="project" value="InterPro"/>
</dbReference>
<protein>
    <recommendedName>
        <fullName evidence="4">Zinc finger mym-type protein 2-like: PROVISIONAL</fullName>
    </recommendedName>
</protein>
<gene>
    <name evidence="2" type="ORF">RhiirA4_481652</name>
</gene>
<dbReference type="EMBL" id="LLXI01003384">
    <property type="protein sequence ID" value="PKY59149.1"/>
    <property type="molecule type" value="Genomic_DNA"/>
</dbReference>
<dbReference type="VEuPathDB" id="FungiDB:FUN_024662"/>
<evidence type="ECO:0000313" key="2">
    <source>
        <dbReference type="EMBL" id="PKY59149.1"/>
    </source>
</evidence>
<dbReference type="PANTHER" id="PTHR21446">
    <property type="entry name" value="DUF3504 DOMAIN-CONTAINING PROTEIN"/>
    <property type="match status" value="1"/>
</dbReference>
<dbReference type="AlphaFoldDB" id="A0A2I1HJV2"/>
<dbReference type="VEuPathDB" id="FungiDB:RhiirFUN_004051"/>
<dbReference type="VEuPathDB" id="FungiDB:FUN_006003"/>
<evidence type="ECO:0008006" key="4">
    <source>
        <dbReference type="Google" id="ProtNLM"/>
    </source>
</evidence>
<organism evidence="2 3">
    <name type="scientific">Rhizophagus irregularis</name>
    <dbReference type="NCBI Taxonomy" id="588596"/>
    <lineage>
        <taxon>Eukaryota</taxon>
        <taxon>Fungi</taxon>
        <taxon>Fungi incertae sedis</taxon>
        <taxon>Mucoromycota</taxon>
        <taxon>Glomeromycotina</taxon>
        <taxon>Glomeromycetes</taxon>
        <taxon>Glomerales</taxon>
        <taxon>Glomeraceae</taxon>
        <taxon>Rhizophagus</taxon>
    </lineage>
</organism>
<proteinExistence type="predicted"/>
<accession>A0A2I1HJV2</accession>
<comment type="caution">
    <text evidence="2">The sequence shown here is derived from an EMBL/GenBank/DDBJ whole genome shotgun (WGS) entry which is preliminary data.</text>
</comment>
<dbReference type="GO" id="GO:0003677">
    <property type="term" value="F:DNA binding"/>
    <property type="evidence" value="ECO:0007669"/>
    <property type="project" value="InterPro"/>
</dbReference>
<dbReference type="VEuPathDB" id="FungiDB:RhiirA1_505918"/>
<reference evidence="2 3" key="1">
    <citation type="submission" date="2015-10" db="EMBL/GenBank/DDBJ databases">
        <title>Genome analyses suggest a sexual origin of heterokaryosis in a supposedly ancient asexual fungus.</title>
        <authorList>
            <person name="Ropars J."/>
            <person name="Sedzielewska K."/>
            <person name="Noel J."/>
            <person name="Charron P."/>
            <person name="Farinelli L."/>
            <person name="Marton T."/>
            <person name="Kruger M."/>
            <person name="Pelin A."/>
            <person name="Brachmann A."/>
            <person name="Corradi N."/>
        </authorList>
    </citation>
    <scope>NUCLEOTIDE SEQUENCE [LARGE SCALE GENOMIC DNA]</scope>
    <source>
        <strain evidence="2 3">A4</strain>
    </source>
</reference>
<keyword evidence="3" id="KW-1185">Reference proteome</keyword>
<dbReference type="SUPFAM" id="SSF56349">
    <property type="entry name" value="DNA breaking-rejoining enzymes"/>
    <property type="match status" value="1"/>
</dbReference>
<dbReference type="Gene3D" id="1.10.443.10">
    <property type="entry name" value="Intergrase catalytic core"/>
    <property type="match status" value="1"/>
</dbReference>
<keyword evidence="1" id="KW-0233">DNA recombination</keyword>
<evidence type="ECO:0000256" key="1">
    <source>
        <dbReference type="ARBA" id="ARBA00023172"/>
    </source>
</evidence>
<evidence type="ECO:0000313" key="3">
    <source>
        <dbReference type="Proteomes" id="UP000234323"/>
    </source>
</evidence>
<dbReference type="InterPro" id="IPR052787">
    <property type="entry name" value="MAVS"/>
</dbReference>
<dbReference type="GO" id="GO:0006310">
    <property type="term" value="P:DNA recombination"/>
    <property type="evidence" value="ECO:0007669"/>
    <property type="project" value="UniProtKB-KW"/>
</dbReference>